<dbReference type="GeneID" id="20223025"/>
<dbReference type="InParanoid" id="F0XX80"/>
<dbReference type="RefSeq" id="XP_009032202.1">
    <property type="nucleotide sequence ID" value="XM_009033954.1"/>
</dbReference>
<evidence type="ECO:0000313" key="2">
    <source>
        <dbReference type="EMBL" id="EGB12528.1"/>
    </source>
</evidence>
<feature type="region of interest" description="Disordered" evidence="1">
    <location>
        <begin position="34"/>
        <end position="104"/>
    </location>
</feature>
<keyword evidence="3" id="KW-1185">Reference proteome</keyword>
<evidence type="ECO:0000313" key="3">
    <source>
        <dbReference type="Proteomes" id="UP000002729"/>
    </source>
</evidence>
<evidence type="ECO:0000256" key="1">
    <source>
        <dbReference type="SAM" id="MobiDB-lite"/>
    </source>
</evidence>
<dbReference type="AlphaFoldDB" id="F0XX80"/>
<gene>
    <name evidence="2" type="ORF">AURANDRAFT_60459</name>
</gene>
<organism evidence="3">
    <name type="scientific">Aureococcus anophagefferens</name>
    <name type="common">Harmful bloom alga</name>
    <dbReference type="NCBI Taxonomy" id="44056"/>
    <lineage>
        <taxon>Eukaryota</taxon>
        <taxon>Sar</taxon>
        <taxon>Stramenopiles</taxon>
        <taxon>Ochrophyta</taxon>
        <taxon>Pelagophyceae</taxon>
        <taxon>Pelagomonadales</taxon>
        <taxon>Pelagomonadaceae</taxon>
        <taxon>Aureococcus</taxon>
    </lineage>
</organism>
<protein>
    <submittedName>
        <fullName evidence="2">Uncharacterized protein</fullName>
    </submittedName>
</protein>
<dbReference type="EMBL" id="GL833120">
    <property type="protein sequence ID" value="EGB12528.1"/>
    <property type="molecule type" value="Genomic_DNA"/>
</dbReference>
<dbReference type="KEGG" id="aaf:AURANDRAFT_60459"/>
<sequence length="117" mass="12737">MEARVLLLARAAASAAADRGAQARLPRYADLFSADDSLQRARRPRLQRPAPADRDDSDDADDEREPRNGAEAAARRELQRLGAPSRKRAYSADAPAAATTDDDADPHALFVAQLWTL</sequence>
<name>F0XX80_AURAN</name>
<reference evidence="2 3" key="1">
    <citation type="journal article" date="2011" name="Proc. Natl. Acad. Sci. U.S.A.">
        <title>Niche of harmful alga Aureococcus anophagefferens revealed through ecogenomics.</title>
        <authorList>
            <person name="Gobler C.J."/>
            <person name="Berry D.L."/>
            <person name="Dyhrman S.T."/>
            <person name="Wilhelm S.W."/>
            <person name="Salamov A."/>
            <person name="Lobanov A.V."/>
            <person name="Zhang Y."/>
            <person name="Collier J.L."/>
            <person name="Wurch L.L."/>
            <person name="Kustka A.B."/>
            <person name="Dill B.D."/>
            <person name="Shah M."/>
            <person name="VerBerkmoes N.C."/>
            <person name="Kuo A."/>
            <person name="Terry A."/>
            <person name="Pangilinan J."/>
            <person name="Lindquist E.A."/>
            <person name="Lucas S."/>
            <person name="Paulsen I.T."/>
            <person name="Hattenrath-Lehmann T.K."/>
            <person name="Talmage S.C."/>
            <person name="Walker E.A."/>
            <person name="Koch F."/>
            <person name="Burson A.M."/>
            <person name="Marcoval M.A."/>
            <person name="Tang Y.Z."/>
            <person name="Lecleir G.R."/>
            <person name="Coyne K.J."/>
            <person name="Berg G.M."/>
            <person name="Bertrand E.M."/>
            <person name="Saito M.A."/>
            <person name="Gladyshev V.N."/>
            <person name="Grigoriev I.V."/>
        </authorList>
    </citation>
    <scope>NUCLEOTIDE SEQUENCE [LARGE SCALE GENOMIC DNA]</scope>
    <source>
        <strain evidence="3">CCMP 1984</strain>
    </source>
</reference>
<proteinExistence type="predicted"/>
<feature type="compositionally biased region" description="Basic and acidic residues" evidence="1">
    <location>
        <begin position="64"/>
        <end position="79"/>
    </location>
</feature>
<dbReference type="Proteomes" id="UP000002729">
    <property type="component" value="Unassembled WGS sequence"/>
</dbReference>
<accession>F0XX80</accession>